<organism evidence="6 7">
    <name type="scientific">Vibrio navarrensis</name>
    <dbReference type="NCBI Taxonomy" id="29495"/>
    <lineage>
        <taxon>Bacteria</taxon>
        <taxon>Pseudomonadati</taxon>
        <taxon>Pseudomonadota</taxon>
        <taxon>Gammaproteobacteria</taxon>
        <taxon>Vibrionales</taxon>
        <taxon>Vibrionaceae</taxon>
        <taxon>Vibrio</taxon>
    </lineage>
</organism>
<feature type="domain" description="FAD-dependent oxidoreductase 2 FAD-binding" evidence="5">
    <location>
        <begin position="5"/>
        <end position="411"/>
    </location>
</feature>
<keyword evidence="1 4" id="KW-0285">Flavoprotein</keyword>
<comment type="subunit">
    <text evidence="4">Composed of a catalytic GlpA/B dimer and of membrane bound GlpC.</text>
</comment>
<dbReference type="GeneID" id="43683982"/>
<dbReference type="eggNOG" id="COG3075">
    <property type="taxonomic scope" value="Bacteria"/>
</dbReference>
<dbReference type="Pfam" id="PF00890">
    <property type="entry name" value="FAD_binding_2"/>
    <property type="match status" value="1"/>
</dbReference>
<gene>
    <name evidence="4" type="primary">glpB</name>
    <name evidence="6" type="ORF">EA26_12515</name>
</gene>
<name>A0A099LVE5_9VIBR</name>
<dbReference type="HAMAP" id="MF_00753">
    <property type="entry name" value="Glycerol3P_GlpB"/>
    <property type="match status" value="1"/>
</dbReference>
<protein>
    <recommendedName>
        <fullName evidence="4">Anaerobic glycerol-3-phosphate dehydrogenase subunit B</fullName>
        <shortName evidence="4">Anaerobic G-3-P dehydrogenase subunit B</shortName>
        <shortName evidence="4">Anaerobic G3Pdhase B</shortName>
        <ecNumber evidence="4">1.1.5.3</ecNumber>
    </recommendedName>
</protein>
<dbReference type="GO" id="GO:0009331">
    <property type="term" value="C:glycerol-3-phosphate dehydrogenase (FAD) complex"/>
    <property type="evidence" value="ECO:0007669"/>
    <property type="project" value="InterPro"/>
</dbReference>
<dbReference type="GO" id="GO:0004368">
    <property type="term" value="F:glycerol-3-phosphate dehydrogenase (quinone) activity"/>
    <property type="evidence" value="ECO:0007669"/>
    <property type="project" value="UniProtKB-UniRule"/>
</dbReference>
<dbReference type="GO" id="GO:0019563">
    <property type="term" value="P:glycerol catabolic process"/>
    <property type="evidence" value="ECO:0007669"/>
    <property type="project" value="UniProtKB-UniRule"/>
</dbReference>
<dbReference type="PIRSF" id="PIRSF000141">
    <property type="entry name" value="Anaerobic_G3P_dh"/>
    <property type="match status" value="1"/>
</dbReference>
<evidence type="ECO:0000256" key="4">
    <source>
        <dbReference type="HAMAP-Rule" id="MF_00753"/>
    </source>
</evidence>
<dbReference type="RefSeq" id="WP_039427813.1">
    <property type="nucleotide sequence ID" value="NZ_CP061844.1"/>
</dbReference>
<comment type="catalytic activity">
    <reaction evidence="4">
        <text>a quinone + sn-glycerol 3-phosphate = dihydroxyacetone phosphate + a quinol</text>
        <dbReference type="Rhea" id="RHEA:18977"/>
        <dbReference type="ChEBI" id="CHEBI:24646"/>
        <dbReference type="ChEBI" id="CHEBI:57597"/>
        <dbReference type="ChEBI" id="CHEBI:57642"/>
        <dbReference type="ChEBI" id="CHEBI:132124"/>
        <dbReference type="EC" id="1.1.5.3"/>
    </reaction>
</comment>
<dbReference type="NCBIfam" id="NF003720">
    <property type="entry name" value="PRK05329.1-3"/>
    <property type="match status" value="1"/>
</dbReference>
<comment type="similarity">
    <text evidence="4">Belongs to the anaerobic G-3-P dehydrogenase subunit B family.</text>
</comment>
<dbReference type="NCBIfam" id="TIGR03378">
    <property type="entry name" value="glycerol3P_GlpB"/>
    <property type="match status" value="1"/>
</dbReference>
<dbReference type="Gene3D" id="3.50.50.60">
    <property type="entry name" value="FAD/NAD(P)-binding domain"/>
    <property type="match status" value="1"/>
</dbReference>
<evidence type="ECO:0000256" key="2">
    <source>
        <dbReference type="ARBA" id="ARBA00022643"/>
    </source>
</evidence>
<dbReference type="AlphaFoldDB" id="A0A099LVE5"/>
<comment type="pathway">
    <text evidence="4">Polyol metabolism; glycerol degradation via glycerol kinase pathway; glycerone phosphate from sn-glycerol 3-phosphate (anaerobic route): step 1/1.</text>
</comment>
<evidence type="ECO:0000313" key="7">
    <source>
        <dbReference type="Proteomes" id="UP000029994"/>
    </source>
</evidence>
<dbReference type="PANTHER" id="PTHR42949:SF3">
    <property type="entry name" value="ANAEROBIC GLYCEROL-3-PHOSPHATE DEHYDROGENASE SUBUNIT B"/>
    <property type="match status" value="1"/>
</dbReference>
<proteinExistence type="inferred from homology"/>
<dbReference type="InterPro" id="IPR003953">
    <property type="entry name" value="FAD-dep_OxRdtase_2_FAD-bd"/>
</dbReference>
<dbReference type="UniPathway" id="UPA00618">
    <property type="reaction ID" value="UER00673"/>
</dbReference>
<dbReference type="InterPro" id="IPR051691">
    <property type="entry name" value="Metab_Enz_Cyan_OpOx_G3PDH"/>
</dbReference>
<sequence>MLNYDIAVIGGGIAGYSAALHALEQGKKVVLISQGQSALHFSSGSIDLLGKTPAGEDVSAPFHAIEQFAERFPAHPYAKLSAQSVRRALRWFQTALAQQGIPLQSEEDEHNHFRITPLGTLKATWLSQPFVYRHRQRLPFKRLLLVSVDGYRDFQPLLAKDNLRKQRDFAQCAVEEISVTIPGCEQLRRNPNELRSIDIARLLKQPQAFNSLCHQLMKGATPDDLLIMPAIMGNGDGLVLLEQLRRETRLHFHEVPTMPPSLLGIRIEEALHKRFVQAGGTLLKGDQVTRGEWHSEQQLKAIYTRNLGDMALHAKAFILASGSYFSQGLKANLSEIVEPIFGLEMVSNSARSTWRAEKFFSPIGHPFMAFGVKTDGTFRPYLHGALCQNLYCCGSVLAGYDPVFEGSGGGVAISTALAAAQHAVLHCEVQTQEECVL</sequence>
<keyword evidence="3 4" id="KW-0560">Oxidoreductase</keyword>
<reference evidence="6 7" key="1">
    <citation type="submission" date="2014-04" db="EMBL/GenBank/DDBJ databases">
        <title>Genome sequencing of Vibrio navarrensis strains.</title>
        <authorList>
            <person name="Gladney L.M."/>
            <person name="Katz L.S."/>
            <person name="Marino-Ramirez L."/>
            <person name="Jordan I.K."/>
        </authorList>
    </citation>
    <scope>NUCLEOTIDE SEQUENCE [LARGE SCALE GENOMIC DNA]</scope>
    <source>
        <strain evidence="6 7">ATCC 51183</strain>
    </source>
</reference>
<comment type="function">
    <text evidence="4">Conversion of glycerol 3-phosphate to dihydroxyacetone. Uses fumarate or nitrate as electron acceptor.</text>
</comment>
<dbReference type="SUPFAM" id="SSF51905">
    <property type="entry name" value="FAD/NAD(P)-binding domain"/>
    <property type="match status" value="1"/>
</dbReference>
<evidence type="ECO:0000256" key="1">
    <source>
        <dbReference type="ARBA" id="ARBA00022630"/>
    </source>
</evidence>
<dbReference type="EC" id="1.1.5.3" evidence="4"/>
<dbReference type="STRING" id="29495.EA26_12515"/>
<comment type="caution">
    <text evidence="6">The sequence shown here is derived from an EMBL/GenBank/DDBJ whole genome shotgun (WGS) entry which is preliminary data.</text>
</comment>
<comment type="cofactor">
    <cofactor evidence="4">
        <name>FMN</name>
        <dbReference type="ChEBI" id="CHEBI:58210"/>
    </cofactor>
</comment>
<dbReference type="Proteomes" id="UP000029994">
    <property type="component" value="Unassembled WGS sequence"/>
</dbReference>
<evidence type="ECO:0000256" key="3">
    <source>
        <dbReference type="ARBA" id="ARBA00023002"/>
    </source>
</evidence>
<dbReference type="InterPro" id="IPR036188">
    <property type="entry name" value="FAD/NAD-bd_sf"/>
</dbReference>
<keyword evidence="7" id="KW-1185">Reference proteome</keyword>
<evidence type="ECO:0000259" key="5">
    <source>
        <dbReference type="Pfam" id="PF00890"/>
    </source>
</evidence>
<dbReference type="EMBL" id="JMCG01000001">
    <property type="protein sequence ID" value="KGK12090.1"/>
    <property type="molecule type" value="Genomic_DNA"/>
</dbReference>
<evidence type="ECO:0000313" key="6">
    <source>
        <dbReference type="EMBL" id="KGK12090.1"/>
    </source>
</evidence>
<dbReference type="InterPro" id="IPR009158">
    <property type="entry name" value="G3P_DH_GlpB_su"/>
</dbReference>
<keyword evidence="2 4" id="KW-0288">FMN</keyword>
<accession>A0A099LVE5</accession>
<dbReference type="NCBIfam" id="NF003719">
    <property type="entry name" value="PRK05329.1-2"/>
    <property type="match status" value="1"/>
</dbReference>
<dbReference type="PANTHER" id="PTHR42949">
    <property type="entry name" value="ANAEROBIC GLYCEROL-3-PHOSPHATE DEHYDROGENASE SUBUNIT B"/>
    <property type="match status" value="1"/>
</dbReference>